<dbReference type="Pfam" id="PF00708">
    <property type="entry name" value="Acylphosphatase"/>
    <property type="match status" value="1"/>
</dbReference>
<keyword evidence="5" id="KW-1185">Reference proteome</keyword>
<reference evidence="4" key="1">
    <citation type="journal article" date="2020" name="bioRxiv">
        <title>Whole genome comparisons of ergot fungi reveals the divergence and evolution of species within the genus Claviceps are the result of varying mechanisms driving genome evolution and host range expansion.</title>
        <authorList>
            <person name="Wyka S.A."/>
            <person name="Mondo S.J."/>
            <person name="Liu M."/>
            <person name="Dettman J."/>
            <person name="Nalam V."/>
            <person name="Broders K.D."/>
        </authorList>
    </citation>
    <scope>NUCLEOTIDE SEQUENCE</scope>
    <source>
        <strain evidence="4">CCC 602</strain>
    </source>
</reference>
<dbReference type="Proteomes" id="UP000748025">
    <property type="component" value="Unassembled WGS sequence"/>
</dbReference>
<dbReference type="PROSITE" id="PS51160">
    <property type="entry name" value="ACYLPHOSPHATASE_3"/>
    <property type="match status" value="1"/>
</dbReference>
<dbReference type="InterPro" id="IPR036046">
    <property type="entry name" value="Acylphosphatase-like_dom_sf"/>
</dbReference>
<evidence type="ECO:0000313" key="5">
    <source>
        <dbReference type="Proteomes" id="UP000748025"/>
    </source>
</evidence>
<dbReference type="SUPFAM" id="SSF54975">
    <property type="entry name" value="Acylphosphatase/BLUF domain-like"/>
    <property type="match status" value="1"/>
</dbReference>
<protein>
    <recommendedName>
        <fullName evidence="3">Acylphosphatase-like domain-containing protein</fullName>
    </recommendedName>
</protein>
<evidence type="ECO:0000256" key="2">
    <source>
        <dbReference type="RuleBase" id="RU004168"/>
    </source>
</evidence>
<feature type="non-terminal residue" evidence="4">
    <location>
        <position position="89"/>
    </location>
</feature>
<gene>
    <name evidence="4" type="ORF">E4U43_005049</name>
</gene>
<dbReference type="Gene3D" id="3.30.70.100">
    <property type="match status" value="1"/>
</dbReference>
<dbReference type="InterPro" id="IPR001792">
    <property type="entry name" value="Acylphosphatase-like_dom"/>
</dbReference>
<accession>A0A9P7N337</accession>
<evidence type="ECO:0000256" key="1">
    <source>
        <dbReference type="PROSITE-ProRule" id="PRU00520"/>
    </source>
</evidence>
<sequence length="89" mass="10170">MPRRVRVLDSQTLRLSDSPLTTTPPGLFRRTRHRPGYFTRAEAQKHSVVGWCRNTPDNTVEGEAQAPHDSLTSFLNTLHQGPRHARVER</sequence>
<dbReference type="AlphaFoldDB" id="A0A9P7N337"/>
<comment type="similarity">
    <text evidence="2">Belongs to the acylphosphatase family.</text>
</comment>
<comment type="caution">
    <text evidence="1">Lacks conserved residue(s) required for the propagation of feature annotation.</text>
</comment>
<organism evidence="4 5">
    <name type="scientific">Claviceps pusilla</name>
    <dbReference type="NCBI Taxonomy" id="123648"/>
    <lineage>
        <taxon>Eukaryota</taxon>
        <taxon>Fungi</taxon>
        <taxon>Dikarya</taxon>
        <taxon>Ascomycota</taxon>
        <taxon>Pezizomycotina</taxon>
        <taxon>Sordariomycetes</taxon>
        <taxon>Hypocreomycetidae</taxon>
        <taxon>Hypocreales</taxon>
        <taxon>Clavicipitaceae</taxon>
        <taxon>Claviceps</taxon>
    </lineage>
</organism>
<dbReference type="EMBL" id="SRPW01003290">
    <property type="protein sequence ID" value="KAG5987496.1"/>
    <property type="molecule type" value="Genomic_DNA"/>
</dbReference>
<evidence type="ECO:0000313" key="4">
    <source>
        <dbReference type="EMBL" id="KAG5987496.1"/>
    </source>
</evidence>
<feature type="domain" description="Acylphosphatase-like" evidence="3">
    <location>
        <begin position="37"/>
        <end position="89"/>
    </location>
</feature>
<evidence type="ECO:0000259" key="3">
    <source>
        <dbReference type="PROSITE" id="PS51160"/>
    </source>
</evidence>
<name>A0A9P7N337_9HYPO</name>
<dbReference type="OrthoDB" id="7961613at2759"/>
<comment type="caution">
    <text evidence="4">The sequence shown here is derived from an EMBL/GenBank/DDBJ whole genome shotgun (WGS) entry which is preliminary data.</text>
</comment>
<proteinExistence type="inferred from homology"/>